<evidence type="ECO:0000256" key="2">
    <source>
        <dbReference type="ARBA" id="ARBA00022448"/>
    </source>
</evidence>
<dbReference type="Gene3D" id="2.30.30.830">
    <property type="match status" value="1"/>
</dbReference>
<feature type="transmembrane region" description="Helical" evidence="9">
    <location>
        <begin position="31"/>
        <end position="53"/>
    </location>
</feature>
<sequence length="184" mass="20982">MTLNIKSFVATLNQTKYFSFLFKHKEKVRKGIMLCLFLCLVYICVLLVLSVLASMHKPIMEETNITILKPESQDVRAYRNLFGEFQGVEFRKNYKTVKPTQLNLTLIGTIFKEKGALAIIKNGNSKSKAYQKGDNIASSVLLKDIAKNYVVIETDGRLEKILIKFDYIDVKKQHKNKTVNLNGG</sequence>
<dbReference type="Pfam" id="PF11356">
    <property type="entry name" value="T2SSC"/>
    <property type="match status" value="1"/>
</dbReference>
<evidence type="ECO:0000259" key="10">
    <source>
        <dbReference type="Pfam" id="PF11356"/>
    </source>
</evidence>
<organism evidence="11 12">
    <name type="scientific">Bathymodiolus azoricus thioautotrophic gill symbiont</name>
    <dbReference type="NCBI Taxonomy" id="235205"/>
    <lineage>
        <taxon>Bacteria</taxon>
        <taxon>Pseudomonadati</taxon>
        <taxon>Pseudomonadota</taxon>
        <taxon>Gammaproteobacteria</taxon>
        <taxon>sulfur-oxidizing symbionts</taxon>
    </lineage>
</organism>
<dbReference type="Proteomes" id="UP000198988">
    <property type="component" value="Unassembled WGS sequence"/>
</dbReference>
<evidence type="ECO:0000313" key="11">
    <source>
        <dbReference type="EMBL" id="SEH79713.1"/>
    </source>
</evidence>
<comment type="subcellular location">
    <subcellularLocation>
        <location evidence="1">Cell inner membrane</location>
    </subcellularLocation>
</comment>
<accession>A0A1H6L1A2</accession>
<evidence type="ECO:0000256" key="6">
    <source>
        <dbReference type="ARBA" id="ARBA00022927"/>
    </source>
</evidence>
<name>A0A1H6L1A2_9GAMM</name>
<feature type="domain" description="Type II secretion system protein GspC N-terminal" evidence="10">
    <location>
        <begin position="37"/>
        <end position="161"/>
    </location>
</feature>
<evidence type="ECO:0000256" key="5">
    <source>
        <dbReference type="ARBA" id="ARBA00022692"/>
    </source>
</evidence>
<evidence type="ECO:0000256" key="8">
    <source>
        <dbReference type="ARBA" id="ARBA00023136"/>
    </source>
</evidence>
<dbReference type="GO" id="GO:0015031">
    <property type="term" value="P:protein transport"/>
    <property type="evidence" value="ECO:0007669"/>
    <property type="project" value="UniProtKB-KW"/>
</dbReference>
<dbReference type="GO" id="GO:0005886">
    <property type="term" value="C:plasma membrane"/>
    <property type="evidence" value="ECO:0007669"/>
    <property type="project" value="UniProtKB-SubCell"/>
</dbReference>
<dbReference type="RefSeq" id="WP_195910090.1">
    <property type="nucleotide sequence ID" value="NZ_CAESAP020000144.1"/>
</dbReference>
<keyword evidence="8 9" id="KW-0472">Membrane</keyword>
<keyword evidence="7 9" id="KW-1133">Transmembrane helix</keyword>
<protein>
    <recommendedName>
        <fullName evidence="10">Type II secretion system protein GspC N-terminal domain-containing protein</fullName>
    </recommendedName>
</protein>
<dbReference type="InterPro" id="IPR024961">
    <property type="entry name" value="T2SS_GspC_N"/>
</dbReference>
<evidence type="ECO:0000313" key="12">
    <source>
        <dbReference type="Proteomes" id="UP000198988"/>
    </source>
</evidence>
<evidence type="ECO:0000256" key="1">
    <source>
        <dbReference type="ARBA" id="ARBA00004533"/>
    </source>
</evidence>
<evidence type="ECO:0000256" key="9">
    <source>
        <dbReference type="SAM" id="Phobius"/>
    </source>
</evidence>
<gene>
    <name evidence="11" type="ORF">BAZSYMA_ACONTIG02149_3</name>
</gene>
<reference evidence="12" key="1">
    <citation type="submission" date="2016-06" db="EMBL/GenBank/DDBJ databases">
        <authorList>
            <person name="Petersen J."/>
            <person name="Sayavedra L."/>
        </authorList>
    </citation>
    <scope>NUCLEOTIDE SEQUENCE [LARGE SCALE GENOMIC DNA]</scope>
    <source>
        <strain evidence="12">BazSymA</strain>
    </source>
</reference>
<proteinExistence type="predicted"/>
<keyword evidence="5 9" id="KW-0812">Transmembrane</keyword>
<evidence type="ECO:0000256" key="7">
    <source>
        <dbReference type="ARBA" id="ARBA00022989"/>
    </source>
</evidence>
<keyword evidence="2" id="KW-0813">Transport</keyword>
<dbReference type="EMBL" id="CDSC02000213">
    <property type="protein sequence ID" value="SEH79713.1"/>
    <property type="molecule type" value="Genomic_DNA"/>
</dbReference>
<evidence type="ECO:0000256" key="3">
    <source>
        <dbReference type="ARBA" id="ARBA00022475"/>
    </source>
</evidence>
<keyword evidence="4" id="KW-0997">Cell inner membrane</keyword>
<keyword evidence="3" id="KW-1003">Cell membrane</keyword>
<keyword evidence="6" id="KW-0653">Protein transport</keyword>
<dbReference type="AlphaFoldDB" id="A0A1H6L1A2"/>
<evidence type="ECO:0000256" key="4">
    <source>
        <dbReference type="ARBA" id="ARBA00022519"/>
    </source>
</evidence>